<dbReference type="VEuPathDB" id="TriTrypDB:ECC02_004601"/>
<evidence type="ECO:0008006" key="7">
    <source>
        <dbReference type="Google" id="ProtNLM"/>
    </source>
</evidence>
<dbReference type="VEuPathDB" id="TriTrypDB:TcBrA4_0107070"/>
<feature type="region of interest" description="Disordered" evidence="1">
    <location>
        <begin position="232"/>
        <end position="252"/>
    </location>
</feature>
<sequence length="252" mass="28078">MRQCALITVAVTSTSFNTASAAAISQWDARRVSYRHDQHDHCKSYRSATAFKLQPHEVNESNVPSAREVMAMIPSSKELQEQLPSAHELEAKYVRPAAVNAGPVRRQEEPPLWPNSDTVEEIMEEMRYGSVEEGDVVPSPSPEHILLAWRALIWGTLYAVIGVSFVVYVAMYTCGMRGVGDVLGYTRGRAERERSRLAKDGEEVAYYVVDLTNPSTLVEQVREIWNALQEVAEDGDKDEHASSSREGGPRVS</sequence>
<comment type="caution">
    <text evidence="4">The sequence shown here is derived from an EMBL/GenBank/DDBJ whole genome shotgun (WGS) entry which is preliminary data.</text>
</comment>
<keyword evidence="2" id="KW-1133">Transmembrane helix</keyword>
<reference evidence="4 5" key="1">
    <citation type="journal article" date="2018" name="Microb. Genom.">
        <title>Expanding an expanded genome: long-read sequencing of Trypanosoma cruzi.</title>
        <authorList>
            <person name="Berna L."/>
            <person name="Rodriguez M."/>
            <person name="Chiribao M.L."/>
            <person name="Parodi-Talice A."/>
            <person name="Pita S."/>
            <person name="Rijo G."/>
            <person name="Alvarez-Valin F."/>
            <person name="Robello C."/>
        </authorList>
    </citation>
    <scope>NUCLEOTIDE SEQUENCE [LARGE SCALE GENOMIC DNA]</scope>
    <source>
        <strain evidence="4 5">TCC</strain>
    </source>
</reference>
<dbReference type="VEuPathDB" id="TriTrypDB:TcG_03917"/>
<dbReference type="VEuPathDB" id="TriTrypDB:TcCL_ESM01370"/>
<name>A0A2V2W9F5_TRYCR</name>
<dbReference type="VEuPathDB" id="TriTrypDB:TcCLB.503579.90"/>
<reference evidence="3 6" key="2">
    <citation type="journal article" date="2019" name="Genome Biol. Evol.">
        <title>Nanopore Sequencing Significantly Improves Genome Assembly of the Protozoan Parasite Trypanosoma cruzi.</title>
        <authorList>
            <person name="Diaz-Viraque F."/>
            <person name="Pita S."/>
            <person name="Greif G."/>
            <person name="de Souza R.C.M."/>
            <person name="Iraola G."/>
            <person name="Robello C."/>
        </authorList>
    </citation>
    <scope>NUCLEOTIDE SEQUENCE [LARGE SCALE GENOMIC DNA]</scope>
    <source>
        <strain evidence="3 6">Berenice</strain>
    </source>
</reference>
<dbReference type="VEuPathDB" id="TriTrypDB:TCDM_01353"/>
<dbReference type="Proteomes" id="UP000246078">
    <property type="component" value="Unassembled WGS sequence"/>
</dbReference>
<protein>
    <recommendedName>
        <fullName evidence="7">Transmembrane protein</fullName>
    </recommendedName>
</protein>
<keyword evidence="2" id="KW-0472">Membrane</keyword>
<dbReference type="VEuPathDB" id="TriTrypDB:TcYC6_0058390"/>
<evidence type="ECO:0000313" key="5">
    <source>
        <dbReference type="Proteomes" id="UP000246078"/>
    </source>
</evidence>
<dbReference type="VEuPathDB" id="TriTrypDB:C3747_140g78"/>
<dbReference type="VEuPathDB" id="TriTrypDB:C4B63_8g525"/>
<evidence type="ECO:0000313" key="3">
    <source>
        <dbReference type="EMBL" id="KAF5222320.1"/>
    </source>
</evidence>
<dbReference type="OrthoDB" id="243664at2759"/>
<dbReference type="EMBL" id="JABDHM010000028">
    <property type="protein sequence ID" value="KAF5222320.1"/>
    <property type="molecule type" value="Genomic_DNA"/>
</dbReference>
<organism evidence="4 5">
    <name type="scientific">Trypanosoma cruzi</name>
    <dbReference type="NCBI Taxonomy" id="5693"/>
    <lineage>
        <taxon>Eukaryota</taxon>
        <taxon>Discoba</taxon>
        <taxon>Euglenozoa</taxon>
        <taxon>Kinetoplastea</taxon>
        <taxon>Metakinetoplastina</taxon>
        <taxon>Trypanosomatida</taxon>
        <taxon>Trypanosomatidae</taxon>
        <taxon>Trypanosoma</taxon>
        <taxon>Schizotrypanum</taxon>
    </lineage>
</organism>
<gene>
    <name evidence="4" type="ORF">C3747_140g78</name>
    <name evidence="3" type="ORF">ECC02_004601</name>
</gene>
<dbReference type="VEuPathDB" id="TriTrypDB:Tc_MARK_1083"/>
<dbReference type="AlphaFoldDB" id="A0A2V2W9F5"/>
<evidence type="ECO:0000313" key="6">
    <source>
        <dbReference type="Proteomes" id="UP000583944"/>
    </source>
</evidence>
<dbReference type="OMA" id="MIATHEE"/>
<evidence type="ECO:0000256" key="2">
    <source>
        <dbReference type="SAM" id="Phobius"/>
    </source>
</evidence>
<evidence type="ECO:0000313" key="4">
    <source>
        <dbReference type="EMBL" id="PWV04945.1"/>
    </source>
</evidence>
<dbReference type="VEuPathDB" id="TriTrypDB:TcCLB.507517.80"/>
<proteinExistence type="predicted"/>
<dbReference type="EMBL" id="PRFC01000140">
    <property type="protein sequence ID" value="PWV04945.1"/>
    <property type="molecule type" value="Genomic_DNA"/>
</dbReference>
<reference evidence="3" key="3">
    <citation type="submission" date="2020-04" db="EMBL/GenBank/DDBJ databases">
        <authorList>
            <person name="Diaz Viraque F."/>
        </authorList>
    </citation>
    <scope>NUCLEOTIDE SEQUENCE</scope>
    <source>
        <strain evidence="3">Berenice</strain>
    </source>
</reference>
<dbReference type="Proteomes" id="UP000583944">
    <property type="component" value="Unassembled WGS sequence"/>
</dbReference>
<dbReference type="VEuPathDB" id="TriTrypDB:TCSYLVIO_002364"/>
<evidence type="ECO:0000256" key="1">
    <source>
        <dbReference type="SAM" id="MobiDB-lite"/>
    </source>
</evidence>
<dbReference type="VEuPathDB" id="TriTrypDB:BCY84_13368"/>
<accession>A0A2V2W9F5</accession>
<keyword evidence="2" id="KW-0812">Transmembrane</keyword>
<feature type="transmembrane region" description="Helical" evidence="2">
    <location>
        <begin position="147"/>
        <end position="170"/>
    </location>
</feature>